<feature type="compositionally biased region" description="Polar residues" evidence="1">
    <location>
        <begin position="33"/>
        <end position="46"/>
    </location>
</feature>
<dbReference type="EnsemblMetazoa" id="CJA39973b.1">
    <property type="protein sequence ID" value="CJA39973b.1"/>
    <property type="gene ID" value="WBGene00215821"/>
</dbReference>
<dbReference type="AlphaFoldDB" id="A0A8R1EQV7"/>
<accession>A0A8R1EQV7</accession>
<protein>
    <submittedName>
        <fullName evidence="2">Uncharacterized protein</fullName>
    </submittedName>
</protein>
<evidence type="ECO:0000256" key="1">
    <source>
        <dbReference type="SAM" id="MobiDB-lite"/>
    </source>
</evidence>
<dbReference type="Proteomes" id="UP000005237">
    <property type="component" value="Unassembled WGS sequence"/>
</dbReference>
<reference evidence="3" key="1">
    <citation type="submission" date="2010-08" db="EMBL/GenBank/DDBJ databases">
        <authorList>
            <consortium name="Caenorhabditis japonica Sequencing Consortium"/>
            <person name="Wilson R.K."/>
        </authorList>
    </citation>
    <scope>NUCLEOTIDE SEQUENCE [LARGE SCALE GENOMIC DNA]</scope>
    <source>
        <strain evidence="3">DF5081</strain>
    </source>
</reference>
<proteinExistence type="predicted"/>
<evidence type="ECO:0000313" key="3">
    <source>
        <dbReference type="Proteomes" id="UP000005237"/>
    </source>
</evidence>
<evidence type="ECO:0000313" key="2">
    <source>
        <dbReference type="EnsemblMetazoa" id="CJA39973b.1"/>
    </source>
</evidence>
<sequence>MALGSELKTEVAPITNGKLDAQELAHEDESNDSGHSSVNTPEATEQQGDKLVKVTIQPSCGEPFDLHVSVFFFYSLNSSNFQFF</sequence>
<name>A0A8R1EQV7_CAEJA</name>
<keyword evidence="3" id="KW-1185">Reference proteome</keyword>
<organism evidence="2 3">
    <name type="scientific">Caenorhabditis japonica</name>
    <dbReference type="NCBI Taxonomy" id="281687"/>
    <lineage>
        <taxon>Eukaryota</taxon>
        <taxon>Metazoa</taxon>
        <taxon>Ecdysozoa</taxon>
        <taxon>Nematoda</taxon>
        <taxon>Chromadorea</taxon>
        <taxon>Rhabditida</taxon>
        <taxon>Rhabditina</taxon>
        <taxon>Rhabditomorpha</taxon>
        <taxon>Rhabditoidea</taxon>
        <taxon>Rhabditidae</taxon>
        <taxon>Peloderinae</taxon>
        <taxon>Caenorhabditis</taxon>
    </lineage>
</organism>
<feature type="region of interest" description="Disordered" evidence="1">
    <location>
        <begin position="1"/>
        <end position="48"/>
    </location>
</feature>
<reference evidence="2" key="2">
    <citation type="submission" date="2022-06" db="UniProtKB">
        <authorList>
            <consortium name="EnsemblMetazoa"/>
        </authorList>
    </citation>
    <scope>IDENTIFICATION</scope>
    <source>
        <strain evidence="2">DF5081</strain>
    </source>
</reference>